<reference evidence="1" key="3">
    <citation type="submission" date="2025-08" db="UniProtKB">
        <authorList>
            <consortium name="Ensembl"/>
        </authorList>
    </citation>
    <scope>IDENTIFICATION</scope>
</reference>
<evidence type="ECO:0000313" key="2">
    <source>
        <dbReference type="Proteomes" id="UP000018467"/>
    </source>
</evidence>
<dbReference type="Ensembl" id="ENSAMXT00000043328.1">
    <property type="protein sequence ID" value="ENSAMXP00000042713.1"/>
    <property type="gene ID" value="ENSAMXG00000041180.1"/>
</dbReference>
<reference evidence="1" key="4">
    <citation type="submission" date="2025-09" db="UniProtKB">
        <authorList>
            <consortium name="Ensembl"/>
        </authorList>
    </citation>
    <scope>IDENTIFICATION</scope>
</reference>
<reference evidence="2" key="2">
    <citation type="journal article" date="2014" name="Nat. Commun.">
        <title>The cavefish genome reveals candidate genes for eye loss.</title>
        <authorList>
            <person name="McGaugh S.E."/>
            <person name="Gross J.B."/>
            <person name="Aken B."/>
            <person name="Blin M."/>
            <person name="Borowsky R."/>
            <person name="Chalopin D."/>
            <person name="Hinaux H."/>
            <person name="Jeffery W.R."/>
            <person name="Keene A."/>
            <person name="Ma L."/>
            <person name="Minx P."/>
            <person name="Murphy D."/>
            <person name="O'Quin K.E."/>
            <person name="Retaux S."/>
            <person name="Rohner N."/>
            <person name="Searle S.M."/>
            <person name="Stahl B.A."/>
            <person name="Tabin C."/>
            <person name="Volff J.N."/>
            <person name="Yoshizawa M."/>
            <person name="Warren W.C."/>
        </authorList>
    </citation>
    <scope>NUCLEOTIDE SEQUENCE [LARGE SCALE GENOMIC DNA]</scope>
    <source>
        <strain evidence="2">female</strain>
    </source>
</reference>
<dbReference type="AlphaFoldDB" id="A0A3B1JK50"/>
<protein>
    <submittedName>
        <fullName evidence="1">Uncharacterized protein</fullName>
    </submittedName>
</protein>
<keyword evidence="2" id="KW-1185">Reference proteome</keyword>
<dbReference type="InParanoid" id="A0A3B1JK50"/>
<reference evidence="2" key="1">
    <citation type="submission" date="2013-03" db="EMBL/GenBank/DDBJ databases">
        <authorList>
            <person name="Jeffery W."/>
            <person name="Warren W."/>
            <person name="Wilson R.K."/>
        </authorList>
    </citation>
    <scope>NUCLEOTIDE SEQUENCE</scope>
    <source>
        <strain evidence="2">female</strain>
    </source>
</reference>
<sequence>RFKLKNLYTSNKCWRVCGLVGDHTHIFWNCPLLLAYWKNIQNEINKCLNIEFVPLSLKKYYYKIILLLMKALSGCFGDIEFACSESGYFF</sequence>
<name>A0A3B1JK50_ASTMX</name>
<accession>A0A3B1JK50</accession>
<organism evidence="1 2">
    <name type="scientific">Astyanax mexicanus</name>
    <name type="common">Blind cave fish</name>
    <name type="synonym">Astyanax fasciatus mexicanus</name>
    <dbReference type="NCBI Taxonomy" id="7994"/>
    <lineage>
        <taxon>Eukaryota</taxon>
        <taxon>Metazoa</taxon>
        <taxon>Chordata</taxon>
        <taxon>Craniata</taxon>
        <taxon>Vertebrata</taxon>
        <taxon>Euteleostomi</taxon>
        <taxon>Actinopterygii</taxon>
        <taxon>Neopterygii</taxon>
        <taxon>Teleostei</taxon>
        <taxon>Ostariophysi</taxon>
        <taxon>Characiformes</taxon>
        <taxon>Characoidei</taxon>
        <taxon>Acestrorhamphidae</taxon>
        <taxon>Acestrorhamphinae</taxon>
        <taxon>Astyanax</taxon>
    </lineage>
</organism>
<evidence type="ECO:0000313" key="1">
    <source>
        <dbReference type="Ensembl" id="ENSAMXP00000042713.1"/>
    </source>
</evidence>
<dbReference type="GeneTree" id="ENSGT00980000199922"/>
<dbReference type="Proteomes" id="UP000018467">
    <property type="component" value="Unassembled WGS sequence"/>
</dbReference>
<proteinExistence type="predicted"/>